<dbReference type="AlphaFoldDB" id="A0AAD7EMS8"/>
<name>A0AAD7EMS8_9AGAR</name>
<dbReference type="Gene3D" id="3.60.130.30">
    <property type="match status" value="1"/>
</dbReference>
<reference evidence="1" key="1">
    <citation type="submission" date="2023-03" db="EMBL/GenBank/DDBJ databases">
        <title>Massive genome expansion in bonnet fungi (Mycena s.s.) driven by repeated elements and novel gene families across ecological guilds.</title>
        <authorList>
            <consortium name="Lawrence Berkeley National Laboratory"/>
            <person name="Harder C.B."/>
            <person name="Miyauchi S."/>
            <person name="Viragh M."/>
            <person name="Kuo A."/>
            <person name="Thoen E."/>
            <person name="Andreopoulos B."/>
            <person name="Lu D."/>
            <person name="Skrede I."/>
            <person name="Drula E."/>
            <person name="Henrissat B."/>
            <person name="Morin E."/>
            <person name="Kohler A."/>
            <person name="Barry K."/>
            <person name="LaButti K."/>
            <person name="Morin E."/>
            <person name="Salamov A."/>
            <person name="Lipzen A."/>
            <person name="Mereny Z."/>
            <person name="Hegedus B."/>
            <person name="Baldrian P."/>
            <person name="Stursova M."/>
            <person name="Weitz H."/>
            <person name="Taylor A."/>
            <person name="Grigoriev I.V."/>
            <person name="Nagy L.G."/>
            <person name="Martin F."/>
            <person name="Kauserud H."/>
        </authorList>
    </citation>
    <scope>NUCLEOTIDE SEQUENCE</scope>
    <source>
        <strain evidence="1">CBHHK002</strain>
    </source>
</reference>
<protein>
    <submittedName>
        <fullName evidence="1">Uncharacterized protein</fullName>
    </submittedName>
</protein>
<sequence>MVCHGRCLYNAGRIFTVLATGVPVGRAYDSIKKEGSDANFPSAMCRHRRGLFAAITVGLGYGKGQQTPAWMDNKQRTPMVDRLLANLDITHLANFASFPGLTSSDLVAFSLWVPRLHSYYVKNNAQLKIHLPHLQQLFPNSVFSTATFNFGPRVWTFKHRDVCNLPFGWCAVQSLGDFDMAKGSHLVLWDLQVVVKFPAGTLILFPSATISHSNVPVEGGEEHISFTQFTAGGMFQWVENGGRTAAELAQEDPDQWEHIQALKERRPLGAHRTDLGSATLKS</sequence>
<keyword evidence="2" id="KW-1185">Reference proteome</keyword>
<gene>
    <name evidence="1" type="ORF">DFH08DRAFT_915790</name>
</gene>
<comment type="caution">
    <text evidence="1">The sequence shown here is derived from an EMBL/GenBank/DDBJ whole genome shotgun (WGS) entry which is preliminary data.</text>
</comment>
<evidence type="ECO:0000313" key="1">
    <source>
        <dbReference type="EMBL" id="KAJ7339232.1"/>
    </source>
</evidence>
<evidence type="ECO:0000313" key="2">
    <source>
        <dbReference type="Proteomes" id="UP001218218"/>
    </source>
</evidence>
<dbReference type="EMBL" id="JARIHO010000028">
    <property type="protein sequence ID" value="KAJ7339232.1"/>
    <property type="molecule type" value="Genomic_DNA"/>
</dbReference>
<organism evidence="1 2">
    <name type="scientific">Mycena albidolilacea</name>
    <dbReference type="NCBI Taxonomy" id="1033008"/>
    <lineage>
        <taxon>Eukaryota</taxon>
        <taxon>Fungi</taxon>
        <taxon>Dikarya</taxon>
        <taxon>Basidiomycota</taxon>
        <taxon>Agaricomycotina</taxon>
        <taxon>Agaricomycetes</taxon>
        <taxon>Agaricomycetidae</taxon>
        <taxon>Agaricales</taxon>
        <taxon>Marasmiineae</taxon>
        <taxon>Mycenaceae</taxon>
        <taxon>Mycena</taxon>
    </lineage>
</organism>
<dbReference type="Proteomes" id="UP001218218">
    <property type="component" value="Unassembled WGS sequence"/>
</dbReference>
<proteinExistence type="predicted"/>
<accession>A0AAD7EMS8</accession>